<sequence>MVEGLLAPTKDQWLEYTKWLHVYAKDRANMTRRMRDLWDNYTSIIHQLTTKDTGISDSNINLYDVFEPNLIHSQI</sequence>
<name>A0A9P6EC95_9AGAR</name>
<dbReference type="EMBL" id="MU157872">
    <property type="protein sequence ID" value="KAF9526394.1"/>
    <property type="molecule type" value="Genomic_DNA"/>
</dbReference>
<organism evidence="1 2">
    <name type="scientific">Crepidotus variabilis</name>
    <dbReference type="NCBI Taxonomy" id="179855"/>
    <lineage>
        <taxon>Eukaryota</taxon>
        <taxon>Fungi</taxon>
        <taxon>Dikarya</taxon>
        <taxon>Basidiomycota</taxon>
        <taxon>Agaricomycotina</taxon>
        <taxon>Agaricomycetes</taxon>
        <taxon>Agaricomycetidae</taxon>
        <taxon>Agaricales</taxon>
        <taxon>Agaricineae</taxon>
        <taxon>Crepidotaceae</taxon>
        <taxon>Crepidotus</taxon>
    </lineage>
</organism>
<evidence type="ECO:0000313" key="1">
    <source>
        <dbReference type="EMBL" id="KAF9526394.1"/>
    </source>
</evidence>
<comment type="caution">
    <text evidence="1">The sequence shown here is derived from an EMBL/GenBank/DDBJ whole genome shotgun (WGS) entry which is preliminary data.</text>
</comment>
<dbReference type="Proteomes" id="UP000807306">
    <property type="component" value="Unassembled WGS sequence"/>
</dbReference>
<keyword evidence="2" id="KW-1185">Reference proteome</keyword>
<reference evidence="1" key="1">
    <citation type="submission" date="2020-11" db="EMBL/GenBank/DDBJ databases">
        <authorList>
            <consortium name="DOE Joint Genome Institute"/>
            <person name="Ahrendt S."/>
            <person name="Riley R."/>
            <person name="Andreopoulos W."/>
            <person name="Labutti K."/>
            <person name="Pangilinan J."/>
            <person name="Ruiz-Duenas F.J."/>
            <person name="Barrasa J.M."/>
            <person name="Sanchez-Garcia M."/>
            <person name="Camarero S."/>
            <person name="Miyauchi S."/>
            <person name="Serrano A."/>
            <person name="Linde D."/>
            <person name="Babiker R."/>
            <person name="Drula E."/>
            <person name="Ayuso-Fernandez I."/>
            <person name="Pacheco R."/>
            <person name="Padilla G."/>
            <person name="Ferreira P."/>
            <person name="Barriuso J."/>
            <person name="Kellner H."/>
            <person name="Castanera R."/>
            <person name="Alfaro M."/>
            <person name="Ramirez L."/>
            <person name="Pisabarro A.G."/>
            <person name="Kuo A."/>
            <person name="Tritt A."/>
            <person name="Lipzen A."/>
            <person name="He G."/>
            <person name="Yan M."/>
            <person name="Ng V."/>
            <person name="Cullen D."/>
            <person name="Martin F."/>
            <person name="Rosso M.-N."/>
            <person name="Henrissat B."/>
            <person name="Hibbett D."/>
            <person name="Martinez A.T."/>
            <person name="Grigoriev I.V."/>
        </authorList>
    </citation>
    <scope>NUCLEOTIDE SEQUENCE</scope>
    <source>
        <strain evidence="1">CBS 506.95</strain>
    </source>
</reference>
<dbReference type="OrthoDB" id="3268838at2759"/>
<dbReference type="AlphaFoldDB" id="A0A9P6EC95"/>
<protein>
    <submittedName>
        <fullName evidence="1">Uncharacterized protein</fullName>
    </submittedName>
</protein>
<evidence type="ECO:0000313" key="2">
    <source>
        <dbReference type="Proteomes" id="UP000807306"/>
    </source>
</evidence>
<gene>
    <name evidence="1" type="ORF">CPB83DRAFT_858027</name>
</gene>
<accession>A0A9P6EC95</accession>
<proteinExistence type="predicted"/>